<feature type="transmembrane region" description="Helical" evidence="6">
    <location>
        <begin position="196"/>
        <end position="221"/>
    </location>
</feature>
<feature type="transmembrane region" description="Helical" evidence="6">
    <location>
        <begin position="12"/>
        <end position="31"/>
    </location>
</feature>
<dbReference type="PROSITE" id="PS51121">
    <property type="entry name" value="NTA"/>
    <property type="match status" value="1"/>
</dbReference>
<feature type="domain" description="NtA" evidence="7">
    <location>
        <begin position="277"/>
        <end position="394"/>
    </location>
</feature>
<dbReference type="OrthoDB" id="126772at2759"/>
<dbReference type="SUPFAM" id="SSF100895">
    <property type="entry name" value="Kazal-type serine protease inhibitors"/>
    <property type="match status" value="1"/>
</dbReference>
<comment type="caution">
    <text evidence="5">Lacks conserved residue(s) required for the propagation of feature annotation.</text>
</comment>
<dbReference type="InterPro" id="IPR024041">
    <property type="entry name" value="NH4_transpt_AmtB-like_dom"/>
</dbReference>
<keyword evidence="10" id="KW-1185">Reference proteome</keyword>
<evidence type="ECO:0000256" key="2">
    <source>
        <dbReference type="ARBA" id="ARBA00022692"/>
    </source>
</evidence>
<dbReference type="GO" id="GO:0043236">
    <property type="term" value="F:laminin binding"/>
    <property type="evidence" value="ECO:0007669"/>
    <property type="project" value="InterPro"/>
</dbReference>
<feature type="transmembrane region" description="Helical" evidence="6">
    <location>
        <begin position="90"/>
        <end position="115"/>
    </location>
</feature>
<dbReference type="InterPro" id="IPR002350">
    <property type="entry name" value="Kazal_dom"/>
</dbReference>
<protein>
    <submittedName>
        <fullName evidence="9">Agrin-like protein</fullName>
    </submittedName>
</protein>
<dbReference type="Pfam" id="PF00909">
    <property type="entry name" value="Ammonium_transp"/>
    <property type="match status" value="2"/>
</dbReference>
<dbReference type="SUPFAM" id="SSF111352">
    <property type="entry name" value="Ammonium transporter"/>
    <property type="match status" value="2"/>
</dbReference>
<dbReference type="Pfam" id="PF00050">
    <property type="entry name" value="Kazal_1"/>
    <property type="match status" value="1"/>
</dbReference>
<proteinExistence type="predicted"/>
<feature type="domain" description="Kazal-like" evidence="8">
    <location>
        <begin position="427"/>
        <end position="474"/>
    </location>
</feature>
<dbReference type="GO" id="GO:0097272">
    <property type="term" value="P:ammonium homeostasis"/>
    <property type="evidence" value="ECO:0007669"/>
    <property type="project" value="TreeGrafter"/>
</dbReference>
<dbReference type="InterPro" id="IPR029020">
    <property type="entry name" value="Ammonium/urea_transptr"/>
</dbReference>
<evidence type="ECO:0000256" key="5">
    <source>
        <dbReference type="PROSITE-ProRule" id="PRU00443"/>
    </source>
</evidence>
<dbReference type="Gene3D" id="3.30.60.30">
    <property type="match status" value="1"/>
</dbReference>
<dbReference type="PANTHER" id="PTHR11730:SF58">
    <property type="entry name" value="AMMONIUM TRANSPORTER"/>
    <property type="match status" value="1"/>
</dbReference>
<dbReference type="Pfam" id="PF03146">
    <property type="entry name" value="NtA"/>
    <property type="match status" value="1"/>
</dbReference>
<name>A0A3S3SL14_9ACAR</name>
<evidence type="ECO:0000256" key="4">
    <source>
        <dbReference type="ARBA" id="ARBA00023136"/>
    </source>
</evidence>
<reference evidence="9 10" key="1">
    <citation type="journal article" date="2018" name="Gigascience">
        <title>Genomes of trombidid mites reveal novel predicted allergens and laterally-transferred genes associated with secondary metabolism.</title>
        <authorList>
            <person name="Dong X."/>
            <person name="Chaisiri K."/>
            <person name="Xia D."/>
            <person name="Armstrong S.D."/>
            <person name="Fang Y."/>
            <person name="Donnelly M.J."/>
            <person name="Kadowaki T."/>
            <person name="McGarry J.W."/>
            <person name="Darby A.C."/>
            <person name="Makepeace B.L."/>
        </authorList>
    </citation>
    <scope>NUCLEOTIDE SEQUENCE [LARGE SCALE GENOMIC DNA]</scope>
    <source>
        <strain evidence="9">UoL-WK</strain>
    </source>
</reference>
<dbReference type="SMART" id="SM00280">
    <property type="entry name" value="KAZAL"/>
    <property type="match status" value="1"/>
</dbReference>
<evidence type="ECO:0000313" key="9">
    <source>
        <dbReference type="EMBL" id="RWS16649.1"/>
    </source>
</evidence>
<evidence type="ECO:0000256" key="1">
    <source>
        <dbReference type="ARBA" id="ARBA00004141"/>
    </source>
</evidence>
<dbReference type="Proteomes" id="UP000285301">
    <property type="component" value="Unassembled WGS sequence"/>
</dbReference>
<comment type="caution">
    <text evidence="9">The sequence shown here is derived from an EMBL/GenBank/DDBJ whole genome shotgun (WGS) entry which is preliminary data.</text>
</comment>
<organism evidence="9 10">
    <name type="scientific">Dinothrombium tinctorium</name>
    <dbReference type="NCBI Taxonomy" id="1965070"/>
    <lineage>
        <taxon>Eukaryota</taxon>
        <taxon>Metazoa</taxon>
        <taxon>Ecdysozoa</taxon>
        <taxon>Arthropoda</taxon>
        <taxon>Chelicerata</taxon>
        <taxon>Arachnida</taxon>
        <taxon>Acari</taxon>
        <taxon>Acariformes</taxon>
        <taxon>Trombidiformes</taxon>
        <taxon>Prostigmata</taxon>
        <taxon>Anystina</taxon>
        <taxon>Parasitengona</taxon>
        <taxon>Trombidioidea</taxon>
        <taxon>Trombidiidae</taxon>
        <taxon>Dinothrombium</taxon>
    </lineage>
</organism>
<evidence type="ECO:0000256" key="6">
    <source>
        <dbReference type="SAM" id="Phobius"/>
    </source>
</evidence>
<dbReference type="GO" id="GO:0008519">
    <property type="term" value="F:ammonium channel activity"/>
    <property type="evidence" value="ECO:0007669"/>
    <property type="project" value="InterPro"/>
</dbReference>
<gene>
    <name evidence="9" type="ORF">B4U79_07386</name>
</gene>
<keyword evidence="3 6" id="KW-1133">Transmembrane helix</keyword>
<dbReference type="EMBL" id="NCKU01000195">
    <property type="protein sequence ID" value="RWS16649.1"/>
    <property type="molecule type" value="Genomic_DNA"/>
</dbReference>
<comment type="subcellular location">
    <subcellularLocation>
        <location evidence="1">Membrane</location>
        <topology evidence="1">Multi-pass membrane protein</topology>
    </subcellularLocation>
</comment>
<dbReference type="GO" id="GO:0043113">
    <property type="term" value="P:receptor clustering"/>
    <property type="evidence" value="ECO:0007669"/>
    <property type="project" value="InterPro"/>
</dbReference>
<dbReference type="AlphaFoldDB" id="A0A3S3SL14"/>
<dbReference type="Gene3D" id="2.40.50.120">
    <property type="match status" value="1"/>
</dbReference>
<dbReference type="InterPro" id="IPR036058">
    <property type="entry name" value="Kazal_dom_sf"/>
</dbReference>
<dbReference type="SUPFAM" id="SSF50242">
    <property type="entry name" value="TIMP-like"/>
    <property type="match status" value="1"/>
</dbReference>
<dbReference type="STRING" id="1965070.A0A3S3SL14"/>
<dbReference type="PANTHER" id="PTHR11730">
    <property type="entry name" value="AMMONIUM TRANSPORTER"/>
    <property type="match status" value="1"/>
</dbReference>
<dbReference type="InterPro" id="IPR008993">
    <property type="entry name" value="TIMP-like_OB-fold"/>
</dbReference>
<evidence type="ECO:0000256" key="3">
    <source>
        <dbReference type="ARBA" id="ARBA00022989"/>
    </source>
</evidence>
<evidence type="ECO:0000259" key="8">
    <source>
        <dbReference type="PROSITE" id="PS51465"/>
    </source>
</evidence>
<dbReference type="InterPro" id="IPR004850">
    <property type="entry name" value="NtA_dom"/>
</dbReference>
<dbReference type="CDD" id="cd00104">
    <property type="entry name" value="KAZAL_FS"/>
    <property type="match status" value="1"/>
</dbReference>
<dbReference type="Gene3D" id="1.10.3430.10">
    <property type="entry name" value="Ammonium transporter AmtB like domains"/>
    <property type="match status" value="3"/>
</dbReference>
<evidence type="ECO:0000313" key="10">
    <source>
        <dbReference type="Proteomes" id="UP000285301"/>
    </source>
</evidence>
<sequence>MTEEIVDAINAIWIMTSTFVIFLMQTGFALLESGSCSAKNQVNLMMKNVLDVIIGGFIYWCVGYGLQYGNSDWSNPFCGWIWRENGFLNTLGSLDCCGAAAVHFLGGIASLIAAIKLKPRLDRYANGWRTTAPKPDNAVNSIAGAIAVHAGGGFWGTIAVGLSADFDENVKASIDSTKSQRGLFKSGSFKLLGNQILALLAICVWTVLTAWLILTIINMFVSLRMSKEEEVFGADLWMHGLKTRDNSRGHTEKIVNLKLNAAKISKRLKRVGYEPECQEKVPRRSQELPDVVLTGFVEQVYPNIDGGDTYSGSIVVKHVYRGPRNLQDNRITVEGFGDKNLCLSTINKRDTWIYYLTPISDGYLRLNASLQKINLQNLDRLKALVKDQPYRKATVVELPCETQYCKNNGNCVEEKTSSGLLTTARCECLQYCTHIFDPVCGSNWETFGNECRLRMESCKRGQNYFVRYPSDCQASPLPQSVALPFTMDVSI</sequence>
<accession>A0A3S3SL14</accession>
<keyword evidence="2 6" id="KW-0812">Transmembrane</keyword>
<dbReference type="PROSITE" id="PS51465">
    <property type="entry name" value="KAZAL_2"/>
    <property type="match status" value="1"/>
</dbReference>
<feature type="transmembrane region" description="Helical" evidence="6">
    <location>
        <begin position="52"/>
        <end position="70"/>
    </location>
</feature>
<dbReference type="GO" id="GO:0005886">
    <property type="term" value="C:plasma membrane"/>
    <property type="evidence" value="ECO:0007669"/>
    <property type="project" value="TreeGrafter"/>
</dbReference>
<keyword evidence="4 6" id="KW-0472">Membrane</keyword>
<evidence type="ECO:0000259" key="7">
    <source>
        <dbReference type="PROSITE" id="PS51121"/>
    </source>
</evidence>